<dbReference type="GO" id="GO:0006623">
    <property type="term" value="P:protein targeting to vacuole"/>
    <property type="evidence" value="ECO:0007669"/>
    <property type="project" value="TreeGrafter"/>
</dbReference>
<gene>
    <name evidence="3" type="ORF">ORAREDHAP_LOCUS31175</name>
</gene>
<evidence type="ECO:0000313" key="4">
    <source>
        <dbReference type="Proteomes" id="UP000507245"/>
    </source>
</evidence>
<feature type="domain" description="Vacuolar protein sorting-associated protein 13 VPS13 adaptor binding" evidence="1">
    <location>
        <begin position="354"/>
        <end position="616"/>
    </location>
</feature>
<organism evidence="3 4">
    <name type="scientific">Prunus armeniaca</name>
    <name type="common">Apricot</name>
    <name type="synonym">Armeniaca vulgaris</name>
    <dbReference type="NCBI Taxonomy" id="36596"/>
    <lineage>
        <taxon>Eukaryota</taxon>
        <taxon>Viridiplantae</taxon>
        <taxon>Streptophyta</taxon>
        <taxon>Embryophyta</taxon>
        <taxon>Tracheophyta</taxon>
        <taxon>Spermatophyta</taxon>
        <taxon>Magnoliopsida</taxon>
        <taxon>eudicotyledons</taxon>
        <taxon>Gunneridae</taxon>
        <taxon>Pentapetalae</taxon>
        <taxon>rosids</taxon>
        <taxon>fabids</taxon>
        <taxon>Rosales</taxon>
        <taxon>Rosaceae</taxon>
        <taxon>Amygdaloideae</taxon>
        <taxon>Amygdaleae</taxon>
        <taxon>Prunus</taxon>
    </lineage>
</organism>
<sequence>MPSGDMRPLKVPVSKNMLDSHLKGKLFRKVRRMVTLIIVDGQFPQGRGLTSPQYTIAIRLSPDPSLPSESLSHQQSARTCGSSSEHLSSELELVKWNEIFFFKVDDPDYYSVELIVTELRERCISLFMFNFTGVPLGFFSAPLKQIAGNVHDDSYAYDSVNKWNWGNNGETSSGRIRCAVLLSPRSEAEIIDQSDNSNRKSGFIQISPSKEGPWTTVRLNYAAPAACWRLGNDVVASEVHVKDGNRYVNIRSLVSVRNSTDFVLDLCLASKISMEETTSTNNESTPEGLQIHSNKLQTDEFFETEKYSPGTGWIGYMVQPSQDIFESGGSHQGIPAVELPPDVDSLKWPESFDPLRFVNYARQRRWIRNRKQNVTNQEIHIGILKPGDTISLPLSGLAQPGMYVLRLRPSNLSNPIEYSWSSVVDGSEQAEDSSKSKLCSGISVSSLTESEELLYCTQISGTSSSVLHKLWFCMSVQATEIAKDIHSDPIQDWNLVIKSPLCISNFIPLAAEFSVLEMQESGNFVACSRGVFFPGKTVDVYNADIRKPLFFSLLPQRGWLPIHEAVLLSHPHEVPSKTISLRSSISGRIVQIIIEQNFNQERPLQAKLVRVYAPYWYSIARCPSLTFRLLDIKGKKHTRKVGGPLESKKNNEAILEEITEEEIYEGHTIASALNFKMLGLAVSIDQSGTEQFGPVKDLSPLGDMDGSLDLYAYDGEGNCMKLFITTKPCLYPSVPTKTWSGHIIKLCNEDEPKVLRATDSRVSFVHHKSDGPDKLQVRLEDTDWSFPVQIVKEDTISLVLRKHRGTRTLLRTEIRGYEEGSRFIIVFRLGSINGPIRWLDSHSTSFNNKFSWEDPYGQKFIQAKVDSELEIGPWELDLERTGISYAEEGLGLQFHVIETSDIKVARFTNATTSGTGSHQQLSGNWGHTHMPNTVQNNGATPVELIIEFGVVGVSIIDHRPKEVSYLYFERVFISYSTGYDGGTTSRFKLILGHLQLDNQLPLTLMPVLLAPEMNSDLHHPVFKMTITMRNENIDGILVYPYVYIRVTEKCWRLNIHEPIIWALVDFYDNLQLDRVPKSSSVTEVDPELRIDLIDVSEVRLKVALETAPAERPHGVLGVWSPILSAVGNAFKIQVHLRRVMHRDRFMRKSSIVSAIGNRIWRDLIHNPLHLIFAVDVLGMTSSTLASLSKGFAELSTDGQFMQLRSKQVSSRRITGVGDGIMQGTEAFVQGVAFGVSGVVKKPVESARQNGFLGFVHGLGRAFVGVIVQPVSGALDFFSLTVDGIGASCSKCLEVFNSKTTFQRIRNPRAFRADAVLREYCEREAVGQMILYLAEAHRHFGCAEIFKEPSKFAWSDYYEDHFVVPYQRIVLVTNKRVMLLQCLAPDKMDKKPCKIMWDVPWEELMAVELAKAGCNQPSHLILHLKNFRRSENFVRVIKCSVEEETERREPQAVRICSVVRKMWKAYQSDMKSIILKVPSSQRHVYFSWSEADGREHPLPDKAITRLRELQSDSSALDGRRFVKHSINFSKIWSSEQESRGRCTLCRKQVSGDGGICSIWRPICPDGYVSIGDIAHIGSHPPNVAAVYRKVDRLFAPPVGYDLVWRNCMDDYTTPISIWHPRAPEGYVSPGCIAVARFVEPELDVVYCIAESLAEEAEFEEQKVWSAPDSYPWACHIYQVHSDALHFVALRQAKEESDWKPMRVLDDPQPLLDSLKEN</sequence>
<dbReference type="PANTHER" id="PTHR16166:SF137">
    <property type="entry name" value="PLECKSTRIN HOMOLOGY (PH) DOMAIN-CONTAINING PROTEIN"/>
    <property type="match status" value="1"/>
</dbReference>
<dbReference type="OrthoDB" id="428159at2759"/>
<protein>
    <recommendedName>
        <fullName evidence="5">Vacuolar protein sorting-associated protein 13 VPS13 adaptor binding domain-containing protein</fullName>
    </recommendedName>
</protein>
<dbReference type="Pfam" id="PF25037">
    <property type="entry name" value="VPS13_C"/>
    <property type="match status" value="1"/>
</dbReference>
<reference evidence="4" key="1">
    <citation type="journal article" date="2020" name="Genome Biol.">
        <title>Gamete binning: chromosome-level and haplotype-resolved genome assembly enabled by high-throughput single-cell sequencing of gamete genomes.</title>
        <authorList>
            <person name="Campoy J.A."/>
            <person name="Sun H."/>
            <person name="Goel M."/>
            <person name="Jiao W.-B."/>
            <person name="Folz-Donahue K."/>
            <person name="Wang N."/>
            <person name="Rubio M."/>
            <person name="Liu C."/>
            <person name="Kukat C."/>
            <person name="Ruiz D."/>
            <person name="Huettel B."/>
            <person name="Schneeberger K."/>
        </authorList>
    </citation>
    <scope>NUCLEOTIDE SEQUENCE [LARGE SCALE GENOMIC DNA]</scope>
    <source>
        <strain evidence="4">cv. Rojo Pasion</strain>
    </source>
</reference>
<dbReference type="Pfam" id="PF25036">
    <property type="entry name" value="VPS13_VAB"/>
    <property type="match status" value="1"/>
</dbReference>
<feature type="domain" description="Intermembrane lipid transfer protein VPS13-like C-terminal" evidence="2">
    <location>
        <begin position="1304"/>
        <end position="1412"/>
    </location>
</feature>
<dbReference type="Pfam" id="PF06101">
    <property type="entry name" value="Vps62"/>
    <property type="match status" value="1"/>
</dbReference>
<dbReference type="GO" id="GO:0045053">
    <property type="term" value="P:protein retention in Golgi apparatus"/>
    <property type="evidence" value="ECO:0007669"/>
    <property type="project" value="TreeGrafter"/>
</dbReference>
<proteinExistence type="predicted"/>
<accession>A0A6J5XD06</accession>
<keyword evidence="4" id="KW-1185">Reference proteome</keyword>
<evidence type="ECO:0008006" key="5">
    <source>
        <dbReference type="Google" id="ProtNLM"/>
    </source>
</evidence>
<dbReference type="InterPro" id="IPR009291">
    <property type="entry name" value="Vps62"/>
</dbReference>
<dbReference type="PANTHER" id="PTHR16166">
    <property type="entry name" value="VACUOLAR PROTEIN SORTING-ASSOCIATED PROTEIN VPS13"/>
    <property type="match status" value="1"/>
</dbReference>
<evidence type="ECO:0000259" key="2">
    <source>
        <dbReference type="Pfam" id="PF25037"/>
    </source>
</evidence>
<evidence type="ECO:0000259" key="1">
    <source>
        <dbReference type="Pfam" id="PF25036"/>
    </source>
</evidence>
<evidence type="ECO:0000313" key="3">
    <source>
        <dbReference type="EMBL" id="CAB4309805.1"/>
    </source>
</evidence>
<dbReference type="InterPro" id="IPR026847">
    <property type="entry name" value="VPS13"/>
</dbReference>
<name>A0A6J5XD06_PRUAR</name>
<dbReference type="InterPro" id="IPR009543">
    <property type="entry name" value="VPS13_VAB"/>
</dbReference>
<dbReference type="Proteomes" id="UP000507245">
    <property type="component" value="Unassembled WGS sequence"/>
</dbReference>
<dbReference type="EMBL" id="CAEKKB010000005">
    <property type="protein sequence ID" value="CAB4309805.1"/>
    <property type="molecule type" value="Genomic_DNA"/>
</dbReference>
<dbReference type="InterPro" id="IPR056748">
    <property type="entry name" value="VPS13-like_C"/>
</dbReference>